<name>A0ABV8P1Y7_9BURK</name>
<dbReference type="Pfam" id="PF07883">
    <property type="entry name" value="Cupin_2"/>
    <property type="match status" value="1"/>
</dbReference>
<dbReference type="InterPro" id="IPR051610">
    <property type="entry name" value="GPI/OXD"/>
</dbReference>
<comment type="caution">
    <text evidence="4">The sequence shown here is derived from an EMBL/GenBank/DDBJ whole genome shotgun (WGS) entry which is preliminary data.</text>
</comment>
<dbReference type="Proteomes" id="UP001595848">
    <property type="component" value="Unassembled WGS sequence"/>
</dbReference>
<feature type="region of interest" description="Disordered" evidence="2">
    <location>
        <begin position="1"/>
        <end position="32"/>
    </location>
</feature>
<evidence type="ECO:0000256" key="2">
    <source>
        <dbReference type="SAM" id="MobiDB-lite"/>
    </source>
</evidence>
<dbReference type="PANTHER" id="PTHR35848:SF6">
    <property type="entry name" value="CUPIN TYPE-2 DOMAIN-CONTAINING PROTEIN"/>
    <property type="match status" value="1"/>
</dbReference>
<organism evidence="4 5">
    <name type="scientific">Candidimonas humi</name>
    <dbReference type="NCBI Taxonomy" id="683355"/>
    <lineage>
        <taxon>Bacteria</taxon>
        <taxon>Pseudomonadati</taxon>
        <taxon>Pseudomonadota</taxon>
        <taxon>Betaproteobacteria</taxon>
        <taxon>Burkholderiales</taxon>
        <taxon>Alcaligenaceae</taxon>
        <taxon>Candidimonas</taxon>
    </lineage>
</organism>
<dbReference type="PANTHER" id="PTHR35848">
    <property type="entry name" value="OXALATE-BINDING PROTEIN"/>
    <property type="match status" value="1"/>
</dbReference>
<accession>A0ABV8P1Y7</accession>
<evidence type="ECO:0000313" key="5">
    <source>
        <dbReference type="Proteomes" id="UP001595848"/>
    </source>
</evidence>
<keyword evidence="1" id="KW-0479">Metal-binding</keyword>
<dbReference type="InterPro" id="IPR013096">
    <property type="entry name" value="Cupin_2"/>
</dbReference>
<dbReference type="EMBL" id="JBHSBV010000004">
    <property type="protein sequence ID" value="MFC4202038.1"/>
    <property type="molecule type" value="Genomic_DNA"/>
</dbReference>
<keyword evidence="5" id="KW-1185">Reference proteome</keyword>
<sequence length="141" mass="15431">MIGTNESRKAVVLRPSDLPRHDRGGGASTTPLVGPSCGASAFINGITSFGPGTEIPFHSHNCEESVMLLEGDAMLDIEGQESLRLQPLDTTWLPPNLSHRFRNLSNTQAMKILWIYARIDATRTLTESGQTNFVSAEHNKK</sequence>
<evidence type="ECO:0000313" key="4">
    <source>
        <dbReference type="EMBL" id="MFC4202038.1"/>
    </source>
</evidence>
<protein>
    <submittedName>
        <fullName evidence="4">Cupin domain-containing protein</fullName>
    </submittedName>
</protein>
<gene>
    <name evidence="4" type="ORF">ACFOY1_13845</name>
</gene>
<dbReference type="RefSeq" id="WP_217964714.1">
    <property type="nucleotide sequence ID" value="NZ_JAHTBN010000004.1"/>
</dbReference>
<evidence type="ECO:0000259" key="3">
    <source>
        <dbReference type="Pfam" id="PF07883"/>
    </source>
</evidence>
<reference evidence="5" key="1">
    <citation type="journal article" date="2019" name="Int. J. Syst. Evol. Microbiol.">
        <title>The Global Catalogue of Microorganisms (GCM) 10K type strain sequencing project: providing services to taxonomists for standard genome sequencing and annotation.</title>
        <authorList>
            <consortium name="The Broad Institute Genomics Platform"/>
            <consortium name="The Broad Institute Genome Sequencing Center for Infectious Disease"/>
            <person name="Wu L."/>
            <person name="Ma J."/>
        </authorList>
    </citation>
    <scope>NUCLEOTIDE SEQUENCE [LARGE SCALE GENOMIC DNA]</scope>
    <source>
        <strain evidence="5">LMG 24813</strain>
    </source>
</reference>
<evidence type="ECO:0000256" key="1">
    <source>
        <dbReference type="ARBA" id="ARBA00022723"/>
    </source>
</evidence>
<feature type="domain" description="Cupin type-2" evidence="3">
    <location>
        <begin position="47"/>
        <end position="116"/>
    </location>
</feature>
<proteinExistence type="predicted"/>